<dbReference type="PANTHER" id="PTHR30290:SF10">
    <property type="entry name" value="PERIPLASMIC OLIGOPEPTIDE-BINDING PROTEIN-RELATED"/>
    <property type="match status" value="1"/>
</dbReference>
<dbReference type="InterPro" id="IPR030678">
    <property type="entry name" value="Peptide/Ni-bd"/>
</dbReference>
<feature type="domain" description="Solute-binding protein family 5" evidence="6">
    <location>
        <begin position="92"/>
        <end position="425"/>
    </location>
</feature>
<evidence type="ECO:0000313" key="8">
    <source>
        <dbReference type="Proteomes" id="UP000033652"/>
    </source>
</evidence>
<dbReference type="AlphaFoldDB" id="A0ABD4ADP0"/>
<evidence type="ECO:0000256" key="4">
    <source>
        <dbReference type="ARBA" id="ARBA00022729"/>
    </source>
</evidence>
<keyword evidence="5" id="KW-0472">Membrane</keyword>
<organism evidence="7 8">
    <name type="scientific">Bifidobacterium coryneforme</name>
    <dbReference type="NCBI Taxonomy" id="1687"/>
    <lineage>
        <taxon>Bacteria</taxon>
        <taxon>Bacillati</taxon>
        <taxon>Actinomycetota</taxon>
        <taxon>Actinomycetes</taxon>
        <taxon>Bifidobacteriales</taxon>
        <taxon>Bifidobacteriaceae</taxon>
        <taxon>Bifidobacterium</taxon>
    </lineage>
</organism>
<dbReference type="RefSeq" id="WP_045921572.1">
    <property type="nucleotide sequence ID" value="NZ_KQ033865.1"/>
</dbReference>
<dbReference type="PIRSF" id="PIRSF002741">
    <property type="entry name" value="MppA"/>
    <property type="match status" value="1"/>
</dbReference>
<dbReference type="Pfam" id="PF00496">
    <property type="entry name" value="SBP_bac_5"/>
    <property type="match status" value="1"/>
</dbReference>
<dbReference type="EMBL" id="JXBX01000010">
    <property type="protein sequence ID" value="KJY52790.1"/>
    <property type="molecule type" value="Genomic_DNA"/>
</dbReference>
<evidence type="ECO:0000256" key="2">
    <source>
        <dbReference type="ARBA" id="ARBA00005695"/>
    </source>
</evidence>
<evidence type="ECO:0000256" key="3">
    <source>
        <dbReference type="ARBA" id="ARBA00022448"/>
    </source>
</evidence>
<dbReference type="Proteomes" id="UP000033652">
    <property type="component" value="Unassembled WGS sequence"/>
</dbReference>
<comment type="subcellular location">
    <subcellularLocation>
        <location evidence="1">Cell envelope</location>
    </subcellularLocation>
</comment>
<dbReference type="GO" id="GO:0042597">
    <property type="term" value="C:periplasmic space"/>
    <property type="evidence" value="ECO:0007669"/>
    <property type="project" value="UniProtKB-ARBA"/>
</dbReference>
<evidence type="ECO:0000256" key="5">
    <source>
        <dbReference type="SAM" id="Phobius"/>
    </source>
</evidence>
<keyword evidence="4" id="KW-0732">Signal</keyword>
<keyword evidence="5" id="KW-1133">Transmembrane helix</keyword>
<feature type="transmembrane region" description="Helical" evidence="5">
    <location>
        <begin position="12"/>
        <end position="30"/>
    </location>
</feature>
<dbReference type="PANTHER" id="PTHR30290">
    <property type="entry name" value="PERIPLASMIC BINDING COMPONENT OF ABC TRANSPORTER"/>
    <property type="match status" value="1"/>
</dbReference>
<protein>
    <submittedName>
        <fullName evidence="7">ABC transporter, extracellular substrate binding protein, putative Oligopeptide porter</fullName>
    </submittedName>
</protein>
<accession>A0ABD4ADP0</accession>
<proteinExistence type="inferred from homology"/>
<dbReference type="InterPro" id="IPR000914">
    <property type="entry name" value="SBP_5_dom"/>
</dbReference>
<dbReference type="GO" id="GO:0030313">
    <property type="term" value="C:cell envelope"/>
    <property type="evidence" value="ECO:0007669"/>
    <property type="project" value="UniProtKB-SubCell"/>
</dbReference>
<dbReference type="Gene3D" id="3.40.190.10">
    <property type="entry name" value="Periplasmic binding protein-like II"/>
    <property type="match status" value="1"/>
</dbReference>
<evidence type="ECO:0000256" key="1">
    <source>
        <dbReference type="ARBA" id="ARBA00004196"/>
    </source>
</evidence>
<dbReference type="SUPFAM" id="SSF53850">
    <property type="entry name" value="Periplasmic binding protein-like II"/>
    <property type="match status" value="1"/>
</dbReference>
<comment type="caution">
    <text evidence="7">The sequence shown here is derived from an EMBL/GenBank/DDBJ whole genome shotgun (WGS) entry which is preliminary data.</text>
</comment>
<reference evidence="7 8" key="1">
    <citation type="submission" date="2014-12" db="EMBL/GenBank/DDBJ databases">
        <title>Comparative genomics of the lactic acid bacteria isolated from the honey bee gut.</title>
        <authorList>
            <person name="Ellegaard K.M."/>
            <person name="Tamarit D."/>
            <person name="Javelind E."/>
            <person name="Olofsson T."/>
            <person name="Andersson S.G."/>
            <person name="Vasquez A."/>
        </authorList>
    </citation>
    <scope>NUCLEOTIDE SEQUENCE [LARGE SCALE GENOMIC DNA]</scope>
    <source>
        <strain evidence="7 8">Bma6</strain>
    </source>
</reference>
<dbReference type="InterPro" id="IPR039424">
    <property type="entry name" value="SBP_5"/>
</dbReference>
<name>A0ABD4ADP0_9BIFI</name>
<keyword evidence="3" id="KW-0813">Transport</keyword>
<comment type="similarity">
    <text evidence="2">Belongs to the bacterial solute-binding protein 5 family.</text>
</comment>
<evidence type="ECO:0000313" key="7">
    <source>
        <dbReference type="EMBL" id="KJY52790.1"/>
    </source>
</evidence>
<keyword evidence="5" id="KW-0812">Transmembrane</keyword>
<sequence>MAKHKGKASKSGIVFILVAAMLAAGVYLAWPLIIGRGNPRLGILRSDDTIHIAAREAPQSLDIRTETDLPIEQALLGNVYQTLLTPDPQGNPAPGLAQSWDVSTDGLIYTFHIRADARFADGRVLDSSDALWSLEQIVEKQYVGHEWLTNLAKVNTPSTTTLTIGLSKPDAHLPKALCGRAGIVYDRQAQVNYSVASAGSGPYKVKDWRPGSSLTLTGNDQYKGPDTAKTATVVLTYNSQDANAVEQVQKGTLDAIVDLTPTEAVPAEEAADGAGSEVKLSTGPSQNNLVLAFNNSPDSLFSDQHVREAVRYALDRQSLASLEAGGAKPLGGPLNEMSPGFDAGLQAFPHDSEKASQFASYYSQSYYKGGLRLVYQDTYGRQIGDMIASQLSAVGIPSRVTMVDRPTFRDQVLNRHDYDMTILTMDNDQIGRFADPNTTMLFDNRAVQDAWNQVLGSANQEEYATRLGAYARQVSNLSPSDWLYARTPRILASSRLQGMPHTMVDQYLPLWNLEVRR</sequence>
<evidence type="ECO:0000259" key="6">
    <source>
        <dbReference type="Pfam" id="PF00496"/>
    </source>
</evidence>
<gene>
    <name evidence="7" type="ORF">JF68_12410</name>
</gene>
<dbReference type="Gene3D" id="3.10.105.10">
    <property type="entry name" value="Dipeptide-binding Protein, Domain 3"/>
    <property type="match status" value="1"/>
</dbReference>